<keyword evidence="2" id="KW-0663">Pyridoxal phosphate</keyword>
<dbReference type="AlphaFoldDB" id="X1ILI6"/>
<dbReference type="InterPro" id="IPR029066">
    <property type="entry name" value="PLP-binding_barrel"/>
</dbReference>
<feature type="non-terminal residue" evidence="5">
    <location>
        <position position="255"/>
    </location>
</feature>
<accession>X1ILI6</accession>
<dbReference type="NCBIfam" id="TIGR00492">
    <property type="entry name" value="alr"/>
    <property type="match status" value="1"/>
</dbReference>
<dbReference type="SUPFAM" id="SSF51419">
    <property type="entry name" value="PLP-binding barrel"/>
    <property type="match status" value="1"/>
</dbReference>
<dbReference type="FunFam" id="2.40.37.10:FF:000006">
    <property type="entry name" value="Alanine racemase"/>
    <property type="match status" value="1"/>
</dbReference>
<dbReference type="GO" id="GO:0030170">
    <property type="term" value="F:pyridoxal phosphate binding"/>
    <property type="evidence" value="ECO:0007669"/>
    <property type="project" value="TreeGrafter"/>
</dbReference>
<proteinExistence type="predicted"/>
<dbReference type="SUPFAM" id="SSF50621">
    <property type="entry name" value="Alanine racemase C-terminal domain-like"/>
    <property type="match status" value="1"/>
</dbReference>
<dbReference type="Gene3D" id="3.20.20.10">
    <property type="entry name" value="Alanine racemase"/>
    <property type="match status" value="1"/>
</dbReference>
<dbReference type="GO" id="GO:0005829">
    <property type="term" value="C:cytosol"/>
    <property type="evidence" value="ECO:0007669"/>
    <property type="project" value="TreeGrafter"/>
</dbReference>
<dbReference type="Pfam" id="PF01168">
    <property type="entry name" value="Ala_racemase_N"/>
    <property type="match status" value="1"/>
</dbReference>
<dbReference type="PANTHER" id="PTHR30511:SF0">
    <property type="entry name" value="ALANINE RACEMASE, CATABOLIC-RELATED"/>
    <property type="match status" value="1"/>
</dbReference>
<protein>
    <recommendedName>
        <fullName evidence="4">Alanine racemase C-terminal domain-containing protein</fullName>
    </recommendedName>
</protein>
<name>X1ILI6_9ZZZZ</name>
<dbReference type="InterPro" id="IPR011079">
    <property type="entry name" value="Ala_racemase_C"/>
</dbReference>
<keyword evidence="3" id="KW-0413">Isomerase</keyword>
<dbReference type="GO" id="GO:0030632">
    <property type="term" value="P:D-alanine biosynthetic process"/>
    <property type="evidence" value="ECO:0007669"/>
    <property type="project" value="TreeGrafter"/>
</dbReference>
<evidence type="ECO:0000256" key="2">
    <source>
        <dbReference type="ARBA" id="ARBA00022898"/>
    </source>
</evidence>
<gene>
    <name evidence="5" type="ORF">S03H2_54469</name>
</gene>
<evidence type="ECO:0000256" key="3">
    <source>
        <dbReference type="ARBA" id="ARBA00023235"/>
    </source>
</evidence>
<dbReference type="SMART" id="SM01005">
    <property type="entry name" value="Ala_racemase_C"/>
    <property type="match status" value="1"/>
</dbReference>
<dbReference type="Gene3D" id="2.40.37.10">
    <property type="entry name" value="Lyase, Ornithine Decarboxylase, Chain A, domain 1"/>
    <property type="match status" value="1"/>
</dbReference>
<dbReference type="InterPro" id="IPR000821">
    <property type="entry name" value="Ala_racemase"/>
</dbReference>
<comment type="cofactor">
    <cofactor evidence="1">
        <name>pyridoxal 5'-phosphate</name>
        <dbReference type="ChEBI" id="CHEBI:597326"/>
    </cofactor>
</comment>
<reference evidence="5" key="1">
    <citation type="journal article" date="2014" name="Front. Microbiol.">
        <title>High frequency of phylogenetically diverse reductive dehalogenase-homologous genes in deep subseafloor sedimentary metagenomes.</title>
        <authorList>
            <person name="Kawai M."/>
            <person name="Futagami T."/>
            <person name="Toyoda A."/>
            <person name="Takaki Y."/>
            <person name="Nishi S."/>
            <person name="Hori S."/>
            <person name="Arai W."/>
            <person name="Tsubouchi T."/>
            <person name="Morono Y."/>
            <person name="Uchiyama I."/>
            <person name="Ito T."/>
            <person name="Fujiyama A."/>
            <person name="Inagaki F."/>
            <person name="Takami H."/>
        </authorList>
    </citation>
    <scope>NUCLEOTIDE SEQUENCE</scope>
    <source>
        <strain evidence="5">Expedition CK06-06</strain>
    </source>
</reference>
<organism evidence="5">
    <name type="scientific">marine sediment metagenome</name>
    <dbReference type="NCBI Taxonomy" id="412755"/>
    <lineage>
        <taxon>unclassified sequences</taxon>
        <taxon>metagenomes</taxon>
        <taxon>ecological metagenomes</taxon>
    </lineage>
</organism>
<dbReference type="Pfam" id="PF00842">
    <property type="entry name" value="Ala_racemase_C"/>
    <property type="match status" value="1"/>
</dbReference>
<evidence type="ECO:0000259" key="4">
    <source>
        <dbReference type="SMART" id="SM01005"/>
    </source>
</evidence>
<feature type="domain" description="Alanine racemase C-terminal" evidence="4">
    <location>
        <begin position="124"/>
        <end position="252"/>
    </location>
</feature>
<evidence type="ECO:0000256" key="1">
    <source>
        <dbReference type="ARBA" id="ARBA00001933"/>
    </source>
</evidence>
<dbReference type="GO" id="GO:0009252">
    <property type="term" value="P:peptidoglycan biosynthetic process"/>
    <property type="evidence" value="ECO:0007669"/>
    <property type="project" value="TreeGrafter"/>
</dbReference>
<evidence type="ECO:0000313" key="5">
    <source>
        <dbReference type="EMBL" id="GAH66954.1"/>
    </source>
</evidence>
<dbReference type="GO" id="GO:0008784">
    <property type="term" value="F:alanine racemase activity"/>
    <property type="evidence" value="ECO:0007669"/>
    <property type="project" value="InterPro"/>
</dbReference>
<dbReference type="InterPro" id="IPR009006">
    <property type="entry name" value="Ala_racemase/Decarboxylase_C"/>
</dbReference>
<dbReference type="PRINTS" id="PR00992">
    <property type="entry name" value="ALARACEMASE"/>
</dbReference>
<comment type="caution">
    <text evidence="5">The sequence shown here is derived from an EMBL/GenBank/DDBJ whole genome shotgun (WGS) entry which is preliminary data.</text>
</comment>
<dbReference type="CDD" id="cd00430">
    <property type="entry name" value="PLPDE_III_AR"/>
    <property type="match status" value="1"/>
</dbReference>
<dbReference type="InterPro" id="IPR001608">
    <property type="entry name" value="Ala_racemase_N"/>
</dbReference>
<dbReference type="PANTHER" id="PTHR30511">
    <property type="entry name" value="ALANINE RACEMASE"/>
    <property type="match status" value="1"/>
</dbReference>
<sequence length="255" mass="27838">QAQDAKVHVKVDTGLGRLGIMPEEVRGFIKDISRLKGIKIEGIFTHFSVAGEDRRFTELQMKKFQEMLASLEKAGIRIPVKHAANSAAVLDTPSSYFSLVRPGIMLYGLYPSLKVTHSIHLKPAMSFKTQVAYLKTVPAGVSLSYGRTFVTRKKSRIATLPLGYADGYSIALSNRGEVLIKGKRAPVVGSVCMDMTLVDVTHIPDVKVGDEVVLFGSQDGAQLSADEVASKIGTINYEVLCGIDRRVPRVYIKGD</sequence>
<feature type="non-terminal residue" evidence="5">
    <location>
        <position position="1"/>
    </location>
</feature>
<dbReference type="EMBL" id="BARU01034730">
    <property type="protein sequence ID" value="GAH66954.1"/>
    <property type="molecule type" value="Genomic_DNA"/>
</dbReference>